<feature type="region of interest" description="Disordered" evidence="1">
    <location>
        <begin position="16"/>
        <end position="84"/>
    </location>
</feature>
<gene>
    <name evidence="3" type="ORF">BJY01DRAFT_254765</name>
</gene>
<proteinExistence type="predicted"/>
<evidence type="ECO:0000313" key="4">
    <source>
        <dbReference type="Proteomes" id="UP001610446"/>
    </source>
</evidence>
<accession>A0ABR4ITH3</accession>
<feature type="transmembrane region" description="Helical" evidence="2">
    <location>
        <begin position="139"/>
        <end position="160"/>
    </location>
</feature>
<comment type="caution">
    <text evidence="3">The sequence shown here is derived from an EMBL/GenBank/DDBJ whole genome shotgun (WGS) entry which is preliminary data.</text>
</comment>
<name>A0ABR4ITH3_9EURO</name>
<evidence type="ECO:0000256" key="1">
    <source>
        <dbReference type="SAM" id="MobiDB-lite"/>
    </source>
</evidence>
<feature type="compositionally biased region" description="Acidic residues" evidence="1">
    <location>
        <begin position="45"/>
        <end position="62"/>
    </location>
</feature>
<keyword evidence="4" id="KW-1185">Reference proteome</keyword>
<keyword evidence="2" id="KW-0812">Transmembrane</keyword>
<feature type="compositionally biased region" description="Polar residues" evidence="1">
    <location>
        <begin position="20"/>
        <end position="30"/>
    </location>
</feature>
<sequence length="161" mass="17629">MARGKCLNKCKARLSRVESTEVQGETTALTYESFASAVPPPPDSDPSESDDDDEEEEEDDTTQDPPEAPEVHVEPYEPSETPESFKLSKRDFILHFLRRLKASLRKSASSAIFGLKTGLFLVGLCASKVSMYIVDGVKFIAAVVVCTTVAPAVVIFRLCAR</sequence>
<evidence type="ECO:0000313" key="3">
    <source>
        <dbReference type="EMBL" id="KAL2830113.1"/>
    </source>
</evidence>
<organism evidence="3 4">
    <name type="scientific">Aspergillus pseudoustus</name>
    <dbReference type="NCBI Taxonomy" id="1810923"/>
    <lineage>
        <taxon>Eukaryota</taxon>
        <taxon>Fungi</taxon>
        <taxon>Dikarya</taxon>
        <taxon>Ascomycota</taxon>
        <taxon>Pezizomycotina</taxon>
        <taxon>Eurotiomycetes</taxon>
        <taxon>Eurotiomycetidae</taxon>
        <taxon>Eurotiales</taxon>
        <taxon>Aspergillaceae</taxon>
        <taxon>Aspergillus</taxon>
        <taxon>Aspergillus subgen. Nidulantes</taxon>
    </lineage>
</organism>
<reference evidence="3 4" key="1">
    <citation type="submission" date="2024-07" db="EMBL/GenBank/DDBJ databases">
        <title>Section-level genome sequencing and comparative genomics of Aspergillus sections Usti and Cavernicolus.</title>
        <authorList>
            <consortium name="Lawrence Berkeley National Laboratory"/>
            <person name="Nybo J.L."/>
            <person name="Vesth T.C."/>
            <person name="Theobald S."/>
            <person name="Frisvad J.C."/>
            <person name="Larsen T.O."/>
            <person name="Kjaerboelling I."/>
            <person name="Rothschild-Mancinelli K."/>
            <person name="Lyhne E.K."/>
            <person name="Kogle M.E."/>
            <person name="Barry K."/>
            <person name="Clum A."/>
            <person name="Na H."/>
            <person name="Ledsgaard L."/>
            <person name="Lin J."/>
            <person name="Lipzen A."/>
            <person name="Kuo A."/>
            <person name="Riley R."/>
            <person name="Mondo S."/>
            <person name="Labutti K."/>
            <person name="Haridas S."/>
            <person name="Pangalinan J."/>
            <person name="Salamov A.A."/>
            <person name="Simmons B.A."/>
            <person name="Magnuson J.K."/>
            <person name="Chen J."/>
            <person name="Drula E."/>
            <person name="Henrissat B."/>
            <person name="Wiebenga A."/>
            <person name="Lubbers R.J."/>
            <person name="Gomes A.C."/>
            <person name="Makela M.R."/>
            <person name="Stajich J."/>
            <person name="Grigoriev I.V."/>
            <person name="Mortensen U.H."/>
            <person name="De Vries R.P."/>
            <person name="Baker S.E."/>
            <person name="Andersen M.R."/>
        </authorList>
    </citation>
    <scope>NUCLEOTIDE SEQUENCE [LARGE SCALE GENOMIC DNA]</scope>
    <source>
        <strain evidence="3 4">CBS 123904</strain>
    </source>
</reference>
<dbReference type="Proteomes" id="UP001610446">
    <property type="component" value="Unassembled WGS sequence"/>
</dbReference>
<keyword evidence="2" id="KW-1133">Transmembrane helix</keyword>
<protein>
    <submittedName>
        <fullName evidence="3">Uncharacterized protein</fullName>
    </submittedName>
</protein>
<keyword evidence="2" id="KW-0472">Membrane</keyword>
<evidence type="ECO:0000256" key="2">
    <source>
        <dbReference type="SAM" id="Phobius"/>
    </source>
</evidence>
<feature type="transmembrane region" description="Helical" evidence="2">
    <location>
        <begin position="108"/>
        <end position="133"/>
    </location>
</feature>
<dbReference type="EMBL" id="JBFXLU010000314">
    <property type="protein sequence ID" value="KAL2830113.1"/>
    <property type="molecule type" value="Genomic_DNA"/>
</dbReference>